<name>A0A9P0KTX1_ACAOB</name>
<dbReference type="OrthoDB" id="2155246at2759"/>
<keyword evidence="2" id="KW-1185">Reference proteome</keyword>
<gene>
    <name evidence="1" type="ORF">ACAOBT_LOCUS13941</name>
</gene>
<comment type="caution">
    <text evidence="1">The sequence shown here is derived from an EMBL/GenBank/DDBJ whole genome shotgun (WGS) entry which is preliminary data.</text>
</comment>
<evidence type="ECO:0000313" key="1">
    <source>
        <dbReference type="EMBL" id="CAH1980369.1"/>
    </source>
</evidence>
<reference evidence="1" key="1">
    <citation type="submission" date="2022-03" db="EMBL/GenBank/DDBJ databases">
        <authorList>
            <person name="Sayadi A."/>
        </authorList>
    </citation>
    <scope>NUCLEOTIDE SEQUENCE</scope>
</reference>
<sequence length="448" mass="51965">MKDRSLYCQRILHVKCTAQRKPSFVFPSDNEHYVCNVCEEDQNLSIESNNQANRASQHSRCVPLKYRQNKRYTSSSAGQRYRPQKCSDGERKMWWAEYNTGVTHYCDYEEVGTDLFTAPLNYSLGHCVSQDLKMSQGIVTKFRYSIVQQHWKFSDVKETFGKSPVRERSPIRRQPVKNQANVREEFRTTMADNPQMLFNLLKDSVPIFSETSNNLSVYLRKSREFVAALHGPYQIHALSYVKSKLQGEPSVIVERNNPQTWQEFEEILKEQLFCVGPAYFISSLDKECSEGYLASVLAIVAHFKGDNAGLRRSGRIRRPPPYLCPFVVHVETKRELNAINRGIPEECLANNKKNKVQTYHSTDKRHKRRGAAKVINIFEQKCAVNEAFKFCTNAYSYQRSEKRLINSYEYVVCTIASLIETGYRINHKILLMLKYSYTTRAECIALTR</sequence>
<evidence type="ECO:0000313" key="2">
    <source>
        <dbReference type="Proteomes" id="UP001152888"/>
    </source>
</evidence>
<dbReference type="AlphaFoldDB" id="A0A9P0KTX1"/>
<organism evidence="1 2">
    <name type="scientific">Acanthoscelides obtectus</name>
    <name type="common">Bean weevil</name>
    <name type="synonym">Bruchus obtectus</name>
    <dbReference type="NCBI Taxonomy" id="200917"/>
    <lineage>
        <taxon>Eukaryota</taxon>
        <taxon>Metazoa</taxon>
        <taxon>Ecdysozoa</taxon>
        <taxon>Arthropoda</taxon>
        <taxon>Hexapoda</taxon>
        <taxon>Insecta</taxon>
        <taxon>Pterygota</taxon>
        <taxon>Neoptera</taxon>
        <taxon>Endopterygota</taxon>
        <taxon>Coleoptera</taxon>
        <taxon>Polyphaga</taxon>
        <taxon>Cucujiformia</taxon>
        <taxon>Chrysomeloidea</taxon>
        <taxon>Chrysomelidae</taxon>
        <taxon>Bruchinae</taxon>
        <taxon>Bruchini</taxon>
        <taxon>Acanthoscelides</taxon>
    </lineage>
</organism>
<accession>A0A9P0KTX1</accession>
<proteinExistence type="predicted"/>
<protein>
    <submittedName>
        <fullName evidence="1">Uncharacterized protein</fullName>
    </submittedName>
</protein>
<dbReference type="EMBL" id="CAKOFQ010006893">
    <property type="protein sequence ID" value="CAH1980369.1"/>
    <property type="molecule type" value="Genomic_DNA"/>
</dbReference>
<dbReference type="Proteomes" id="UP001152888">
    <property type="component" value="Unassembled WGS sequence"/>
</dbReference>